<evidence type="ECO:0000256" key="1">
    <source>
        <dbReference type="SAM" id="SignalP"/>
    </source>
</evidence>
<organism evidence="2 3">
    <name type="scientific">Solanum commersonii</name>
    <name type="common">Commerson's wild potato</name>
    <name type="synonym">Commerson's nightshade</name>
    <dbReference type="NCBI Taxonomy" id="4109"/>
    <lineage>
        <taxon>Eukaryota</taxon>
        <taxon>Viridiplantae</taxon>
        <taxon>Streptophyta</taxon>
        <taxon>Embryophyta</taxon>
        <taxon>Tracheophyta</taxon>
        <taxon>Spermatophyta</taxon>
        <taxon>Magnoliopsida</taxon>
        <taxon>eudicotyledons</taxon>
        <taxon>Gunneridae</taxon>
        <taxon>Pentapetalae</taxon>
        <taxon>asterids</taxon>
        <taxon>lamiids</taxon>
        <taxon>Solanales</taxon>
        <taxon>Solanaceae</taxon>
        <taxon>Solanoideae</taxon>
        <taxon>Solaneae</taxon>
        <taxon>Solanum</taxon>
    </lineage>
</organism>
<evidence type="ECO:0000313" key="3">
    <source>
        <dbReference type="Proteomes" id="UP000824120"/>
    </source>
</evidence>
<keyword evidence="3" id="KW-1185">Reference proteome</keyword>
<name>A0A9J6B6F7_SOLCO</name>
<feature type="chain" id="PRO_5039935394" evidence="1">
    <location>
        <begin position="22"/>
        <end position="68"/>
    </location>
</feature>
<evidence type="ECO:0000313" key="2">
    <source>
        <dbReference type="EMBL" id="KAG5632257.1"/>
    </source>
</evidence>
<proteinExistence type="predicted"/>
<comment type="caution">
    <text evidence="2">The sequence shown here is derived from an EMBL/GenBank/DDBJ whole genome shotgun (WGS) entry which is preliminary data.</text>
</comment>
<accession>A0A9J6B6F7</accession>
<gene>
    <name evidence="2" type="ORF">H5410_003974</name>
</gene>
<protein>
    <submittedName>
        <fullName evidence="2">Uncharacterized protein</fullName>
    </submittedName>
</protein>
<dbReference type="AlphaFoldDB" id="A0A9J6B6F7"/>
<reference evidence="2 3" key="1">
    <citation type="submission" date="2020-09" db="EMBL/GenBank/DDBJ databases">
        <title>De no assembly of potato wild relative species, Solanum commersonii.</title>
        <authorList>
            <person name="Cho K."/>
        </authorList>
    </citation>
    <scope>NUCLEOTIDE SEQUENCE [LARGE SCALE GENOMIC DNA]</scope>
    <source>
        <strain evidence="2">LZ3.2</strain>
        <tissue evidence="2">Leaf</tissue>
    </source>
</reference>
<dbReference type="EMBL" id="JACXVP010000001">
    <property type="protein sequence ID" value="KAG5632257.1"/>
    <property type="molecule type" value="Genomic_DNA"/>
</dbReference>
<sequence length="68" mass="7554">MVHVFLAITYWLYESISFIAAGRVYEMGGGHHSSMQKAMSTSYFLNTAAQLGSKLNGELITGRYFGNK</sequence>
<dbReference type="Proteomes" id="UP000824120">
    <property type="component" value="Chromosome 1"/>
</dbReference>
<keyword evidence="1" id="KW-0732">Signal</keyword>
<feature type="signal peptide" evidence="1">
    <location>
        <begin position="1"/>
        <end position="21"/>
    </location>
</feature>